<organism evidence="4 5">
    <name type="scientific">Nitrosovibrio tenuis</name>
    <dbReference type="NCBI Taxonomy" id="1233"/>
    <lineage>
        <taxon>Bacteria</taxon>
        <taxon>Pseudomonadati</taxon>
        <taxon>Pseudomonadota</taxon>
        <taxon>Betaproteobacteria</taxon>
        <taxon>Nitrosomonadales</taxon>
        <taxon>Nitrosomonadaceae</taxon>
        <taxon>Nitrosovibrio</taxon>
    </lineage>
</organism>
<dbReference type="Proteomes" id="UP000198620">
    <property type="component" value="Unassembled WGS sequence"/>
</dbReference>
<dbReference type="EMBL" id="FOBH01000012">
    <property type="protein sequence ID" value="SEL47581.1"/>
    <property type="molecule type" value="Genomic_DNA"/>
</dbReference>
<dbReference type="InterPro" id="IPR023393">
    <property type="entry name" value="START-like_dom_sf"/>
</dbReference>
<dbReference type="Pfam" id="PF03364">
    <property type="entry name" value="Polyketide_cyc"/>
    <property type="match status" value="1"/>
</dbReference>
<dbReference type="SUPFAM" id="SSF55961">
    <property type="entry name" value="Bet v1-like"/>
    <property type="match status" value="1"/>
</dbReference>
<sequence>MRKTSFLLLMWSVLFMTAALADPRQDKDIDVKVHIAGESVIVDVTFAVPATRQEVWVVLTDFEHMADFVSNLKESKVVSTSGNTLKIFQRGTATYGPISFPFESTREIRLIPFEKIRSHMISGNMRMMDGTTQLIDEGGQTRIIYHTDTIQERWIPPIIGKVFIEHEIRKQFHEMRNEIIKRKRASASSTPTRSSARGI</sequence>
<dbReference type="Gene3D" id="3.30.530.20">
    <property type="match status" value="1"/>
</dbReference>
<dbReference type="AlphaFoldDB" id="A0A1H7QHL1"/>
<proteinExistence type="inferred from homology"/>
<evidence type="ECO:0000313" key="5">
    <source>
        <dbReference type="Proteomes" id="UP000198620"/>
    </source>
</evidence>
<keyword evidence="2" id="KW-0732">Signal</keyword>
<reference evidence="4 5" key="1">
    <citation type="submission" date="2016-10" db="EMBL/GenBank/DDBJ databases">
        <authorList>
            <person name="de Groot N.N."/>
        </authorList>
    </citation>
    <scope>NUCLEOTIDE SEQUENCE [LARGE SCALE GENOMIC DNA]</scope>
    <source>
        <strain evidence="4 5">Nv1</strain>
    </source>
</reference>
<accession>A0A1H7QHL1</accession>
<dbReference type="InterPro" id="IPR005031">
    <property type="entry name" value="COQ10_START"/>
</dbReference>
<comment type="similarity">
    <text evidence="1">Belongs to the ribosome association toxin RatA family.</text>
</comment>
<feature type="signal peptide" evidence="2">
    <location>
        <begin position="1"/>
        <end position="21"/>
    </location>
</feature>
<name>A0A1H7QHL1_9PROT</name>
<protein>
    <submittedName>
        <fullName evidence="4">Carbon monoxide dehydrogenase subunit G</fullName>
    </submittedName>
</protein>
<evidence type="ECO:0000256" key="2">
    <source>
        <dbReference type="SAM" id="SignalP"/>
    </source>
</evidence>
<evidence type="ECO:0000259" key="3">
    <source>
        <dbReference type="Pfam" id="PF03364"/>
    </source>
</evidence>
<keyword evidence="5" id="KW-1185">Reference proteome</keyword>
<dbReference type="PANTHER" id="PTHR34060">
    <property type="entry name" value="POLYKETIDE CYCLASE / DEHYDRASE AND LIPID TRANSPORT PROTEIN"/>
    <property type="match status" value="1"/>
</dbReference>
<feature type="domain" description="Coenzyme Q-binding protein COQ10 START" evidence="3">
    <location>
        <begin position="48"/>
        <end position="146"/>
    </location>
</feature>
<gene>
    <name evidence="4" type="ORF">SAMN05216387_11223</name>
</gene>
<evidence type="ECO:0000256" key="1">
    <source>
        <dbReference type="ARBA" id="ARBA00008918"/>
    </source>
</evidence>
<dbReference type="PANTHER" id="PTHR34060:SF1">
    <property type="entry name" value="POLYKETIDE CYCLASE _ DEHYDRASE AND LIPID TRANSPORT PROTEIN"/>
    <property type="match status" value="1"/>
</dbReference>
<feature type="chain" id="PRO_5011548056" evidence="2">
    <location>
        <begin position="22"/>
        <end position="199"/>
    </location>
</feature>
<evidence type="ECO:0000313" key="4">
    <source>
        <dbReference type="EMBL" id="SEL47581.1"/>
    </source>
</evidence>